<gene>
    <name evidence="1" type="primary">tssG</name>
    <name evidence="1" type="ORF">GM655_16000</name>
</gene>
<dbReference type="RefSeq" id="WP_155435672.1">
    <property type="nucleotide sequence ID" value="NZ_JBHLXK010000002.1"/>
</dbReference>
<name>A0ABW9SRS1_9BURK</name>
<sequence length="345" mass="38612">MSCTQRLPEHTVMARLVNAPYRFEFVQAVRLLDGWLGRSDTDQLSSCIRFQSRIRLGFAPSQIDAIALDYAAATETDTGRLPRITLTPTLPSLFGSTGELPYAASYRLMETHSQGRMESTQAFYDMLFHRSIELHYIASNRSRIFRTNTAEGKPALLPLLVALTGVHAGSGKRGGIPDAAIASYAAILQRPTTSAARLAPALAHYFGLPVEVIQFLPDQYQLDREERAQLGKRSHSLGRTLTLGCRIPNFQRRIRLCIGPLKRQQYDQLLPEREKWRALRNFVCLFKLSSLQCEVLLFLEQREARQCRLGKTALGHGYHLGLTARGPHYGAIRYALATIGTGETP</sequence>
<evidence type="ECO:0000313" key="1">
    <source>
        <dbReference type="EMBL" id="MTW34311.1"/>
    </source>
</evidence>
<comment type="caution">
    <text evidence="1">The sequence shown here is derived from an EMBL/GenBank/DDBJ whole genome shotgun (WGS) entry which is preliminary data.</text>
</comment>
<dbReference type="InterPro" id="IPR010732">
    <property type="entry name" value="T6SS_TssG-like"/>
</dbReference>
<dbReference type="Proteomes" id="UP000735592">
    <property type="component" value="Unassembled WGS sequence"/>
</dbReference>
<reference evidence="1 2" key="1">
    <citation type="submission" date="2019-11" db="EMBL/GenBank/DDBJ databases">
        <title>Type strains purchased from KCTC, JCM and DSMZ.</title>
        <authorList>
            <person name="Lu H."/>
        </authorList>
    </citation>
    <scope>NUCLEOTIDE SEQUENCE [LARGE SCALE GENOMIC DNA]</scope>
    <source>
        <strain evidence="1 2">DSM 103461</strain>
    </source>
</reference>
<dbReference type="PANTHER" id="PTHR35564:SF4">
    <property type="entry name" value="CYTOPLASMIC PROTEIN"/>
    <property type="match status" value="1"/>
</dbReference>
<evidence type="ECO:0000313" key="2">
    <source>
        <dbReference type="Proteomes" id="UP000735592"/>
    </source>
</evidence>
<protein>
    <submittedName>
        <fullName evidence="1">Type VI secretion system baseplate subunit TssG</fullName>
    </submittedName>
</protein>
<dbReference type="NCBIfam" id="TIGR03347">
    <property type="entry name" value="VI_chp_1"/>
    <property type="match status" value="1"/>
</dbReference>
<keyword evidence="2" id="KW-1185">Reference proteome</keyword>
<dbReference type="Pfam" id="PF06996">
    <property type="entry name" value="T6SS_TssG"/>
    <property type="match status" value="1"/>
</dbReference>
<organism evidence="1 2">
    <name type="scientific">Pseudoduganella danionis</name>
    <dbReference type="NCBI Taxonomy" id="1890295"/>
    <lineage>
        <taxon>Bacteria</taxon>
        <taxon>Pseudomonadati</taxon>
        <taxon>Pseudomonadota</taxon>
        <taxon>Betaproteobacteria</taxon>
        <taxon>Burkholderiales</taxon>
        <taxon>Oxalobacteraceae</taxon>
        <taxon>Telluria group</taxon>
        <taxon>Pseudoduganella</taxon>
    </lineage>
</organism>
<proteinExistence type="predicted"/>
<dbReference type="EMBL" id="WNKW01000004">
    <property type="protein sequence ID" value="MTW34311.1"/>
    <property type="molecule type" value="Genomic_DNA"/>
</dbReference>
<dbReference type="PANTHER" id="PTHR35564">
    <property type="match status" value="1"/>
</dbReference>
<accession>A0ABW9SRS1</accession>